<gene>
    <name evidence="2" type="ORF">CYMTET_5907</name>
</gene>
<proteinExistence type="predicted"/>
<feature type="region of interest" description="Disordered" evidence="1">
    <location>
        <begin position="91"/>
        <end position="133"/>
    </location>
</feature>
<feature type="compositionally biased region" description="Basic and acidic residues" evidence="1">
    <location>
        <begin position="112"/>
        <end position="122"/>
    </location>
</feature>
<evidence type="ECO:0000256" key="1">
    <source>
        <dbReference type="SAM" id="MobiDB-lite"/>
    </source>
</evidence>
<accession>A0AAE0GYH8</accession>
<organism evidence="2 3">
    <name type="scientific">Cymbomonas tetramitiformis</name>
    <dbReference type="NCBI Taxonomy" id="36881"/>
    <lineage>
        <taxon>Eukaryota</taxon>
        <taxon>Viridiplantae</taxon>
        <taxon>Chlorophyta</taxon>
        <taxon>Pyramimonadophyceae</taxon>
        <taxon>Pyramimonadales</taxon>
        <taxon>Pyramimonadaceae</taxon>
        <taxon>Cymbomonas</taxon>
    </lineage>
</organism>
<name>A0AAE0GYH8_9CHLO</name>
<reference evidence="2 3" key="1">
    <citation type="journal article" date="2015" name="Genome Biol. Evol.">
        <title>Comparative Genomics of a Bacterivorous Green Alga Reveals Evolutionary Causalities and Consequences of Phago-Mixotrophic Mode of Nutrition.</title>
        <authorList>
            <person name="Burns J.A."/>
            <person name="Paasch A."/>
            <person name="Narechania A."/>
            <person name="Kim E."/>
        </authorList>
    </citation>
    <scope>NUCLEOTIDE SEQUENCE [LARGE SCALE GENOMIC DNA]</scope>
    <source>
        <strain evidence="2 3">PLY_AMNH</strain>
    </source>
</reference>
<dbReference type="EMBL" id="LGRX02001231">
    <property type="protein sequence ID" value="KAK3286542.1"/>
    <property type="molecule type" value="Genomic_DNA"/>
</dbReference>
<sequence length="346" mass="39113">MSSKLAPYEKERLENIKRNHQRMADLGIKRANVAPVVTDTRRKATRKRLPEADEEVIVQSSRKSARLASMEPVIYTTFDVDEDMGDAIKRGRNSRQASGQITFDPADLPNEGEARRNSRQEPRVAPPPAEGSLRTLDADVRTLDNEWLGKQICPPVGSGAMKAAVMALLRGSSTPPKHNKYSGIQEWRNSVTLFVNVRDKTGEMSNSNLFLAGGRQMTWYAQPSQTEETPVIRLILDDSKIGEDAKVNSAAPHTESWKEPAAARHNEVSSEARLRETSVPVQLFCRQDGLPYVYCGKLRLVSHDARVRPMKFIWELMDLHRLRQCETEVRNIPVLSDSRWHMLLCM</sequence>
<dbReference type="AlphaFoldDB" id="A0AAE0GYH8"/>
<comment type="caution">
    <text evidence="2">The sequence shown here is derived from an EMBL/GenBank/DDBJ whole genome shotgun (WGS) entry which is preliminary data.</text>
</comment>
<protein>
    <submittedName>
        <fullName evidence="2">Uncharacterized protein</fullName>
    </submittedName>
</protein>
<dbReference type="Proteomes" id="UP001190700">
    <property type="component" value="Unassembled WGS sequence"/>
</dbReference>
<evidence type="ECO:0000313" key="3">
    <source>
        <dbReference type="Proteomes" id="UP001190700"/>
    </source>
</evidence>
<evidence type="ECO:0000313" key="2">
    <source>
        <dbReference type="EMBL" id="KAK3286542.1"/>
    </source>
</evidence>
<keyword evidence="3" id="KW-1185">Reference proteome</keyword>